<dbReference type="EMBL" id="JABFAF010000006">
    <property type="protein sequence ID" value="MBA0858241.1"/>
    <property type="molecule type" value="Genomic_DNA"/>
</dbReference>
<gene>
    <name evidence="2" type="ORF">Goshw_023311</name>
</gene>
<keyword evidence="1" id="KW-0812">Transmembrane</keyword>
<evidence type="ECO:0000256" key="1">
    <source>
        <dbReference type="SAM" id="Phobius"/>
    </source>
</evidence>
<name>A0A7J9LHT9_GOSSC</name>
<organism evidence="2 3">
    <name type="scientific">Gossypium schwendimanii</name>
    <name type="common">Cotton</name>
    <dbReference type="NCBI Taxonomy" id="34291"/>
    <lineage>
        <taxon>Eukaryota</taxon>
        <taxon>Viridiplantae</taxon>
        <taxon>Streptophyta</taxon>
        <taxon>Embryophyta</taxon>
        <taxon>Tracheophyta</taxon>
        <taxon>Spermatophyta</taxon>
        <taxon>Magnoliopsida</taxon>
        <taxon>eudicotyledons</taxon>
        <taxon>Gunneridae</taxon>
        <taxon>Pentapetalae</taxon>
        <taxon>rosids</taxon>
        <taxon>malvids</taxon>
        <taxon>Malvales</taxon>
        <taxon>Malvaceae</taxon>
        <taxon>Malvoideae</taxon>
        <taxon>Gossypium</taxon>
    </lineage>
</organism>
<evidence type="ECO:0000313" key="3">
    <source>
        <dbReference type="Proteomes" id="UP000593576"/>
    </source>
</evidence>
<keyword evidence="1" id="KW-1133">Transmembrane helix</keyword>
<dbReference type="Proteomes" id="UP000593576">
    <property type="component" value="Unassembled WGS sequence"/>
</dbReference>
<feature type="transmembrane region" description="Helical" evidence="1">
    <location>
        <begin position="6"/>
        <end position="27"/>
    </location>
</feature>
<comment type="caution">
    <text evidence="2">The sequence shown here is derived from an EMBL/GenBank/DDBJ whole genome shotgun (WGS) entry which is preliminary data.</text>
</comment>
<proteinExistence type="predicted"/>
<sequence length="55" mass="5919">MRSPSTLFSLLFPPLAVAIAAIFLSFISSLISPSSVKISITHLNPFPPTISQFSK</sequence>
<keyword evidence="1" id="KW-0472">Membrane</keyword>
<dbReference type="AlphaFoldDB" id="A0A7J9LHT9"/>
<keyword evidence="3" id="KW-1185">Reference proteome</keyword>
<reference evidence="2 3" key="1">
    <citation type="journal article" date="2019" name="Genome Biol. Evol.">
        <title>Insights into the evolution of the New World diploid cottons (Gossypium, subgenus Houzingenia) based on genome sequencing.</title>
        <authorList>
            <person name="Grover C.E."/>
            <person name="Arick M.A. 2nd"/>
            <person name="Thrash A."/>
            <person name="Conover J.L."/>
            <person name="Sanders W.S."/>
            <person name="Peterson D.G."/>
            <person name="Frelichowski J.E."/>
            <person name="Scheffler J.A."/>
            <person name="Scheffler B.E."/>
            <person name="Wendel J.F."/>
        </authorList>
    </citation>
    <scope>NUCLEOTIDE SEQUENCE [LARGE SCALE GENOMIC DNA]</scope>
    <source>
        <strain evidence="2">1</strain>
        <tissue evidence="2">Leaf</tissue>
    </source>
</reference>
<evidence type="ECO:0000313" key="2">
    <source>
        <dbReference type="EMBL" id="MBA0858241.1"/>
    </source>
</evidence>
<protein>
    <submittedName>
        <fullName evidence="2">Uncharacterized protein</fullName>
    </submittedName>
</protein>
<accession>A0A7J9LHT9</accession>